<sequence>MSTHIRIRSAAVAATLLAVTAVAGCSSGSGGAKDGQDGPGRQDGRPAAGGDLSAQKLDWAKCEAPSVAQGGGQAPGSGWECATMKAPLDHAEPKGDTIDVALIRKRATDPDKRIGSLLYNFGGPGGSGVFTLPLAAKDYTKLNSRYDLVSFDPRGVGDSATVDCVDDKAMDKLTSADEGIPDSAAEERKLLEENKKYVAGCEKNSGKLLPHLTTENTARDMDLMRQVLGDKKLHYFGISYGTELGGVYAHLFPKNVGRAVLDAVVDPTKGTVESALGQVKGFQHALDNFLKSEGKDPRQGTRDIAKLLDGLDDKPLPTATGRGVTKNLATTGIASALYSEETWPYLSKALDEAKAGKGDTLLILADVYNTRDPQGRYSNQQEAGGAISCADTDERFTLADVKKHLPAYKKESPVFGELLAWGLPSCTDWPVTGKSRTPDVSAKGAAPIVVIGNTGDPATPVAGARRMAEQLGKGVGTTLTVNGEGHGTYGVNDCATNTVNAYLLDGKVPSDGKSCS</sequence>
<dbReference type="SUPFAM" id="SSF53474">
    <property type="entry name" value="alpha/beta-Hydrolases"/>
    <property type="match status" value="1"/>
</dbReference>
<evidence type="ECO:0000256" key="5">
    <source>
        <dbReference type="SAM" id="SignalP"/>
    </source>
</evidence>
<dbReference type="RefSeq" id="WP_381829991.1">
    <property type="nucleotide sequence ID" value="NZ_JBHTCF010000004.1"/>
</dbReference>
<dbReference type="InterPro" id="IPR051601">
    <property type="entry name" value="Serine_prot/Carboxylest_S33"/>
</dbReference>
<comment type="caution">
    <text evidence="7">The sequence shown here is derived from an EMBL/GenBank/DDBJ whole genome shotgun (WGS) entry which is preliminary data.</text>
</comment>
<comment type="similarity">
    <text evidence="1">Belongs to the peptidase S33 family.</text>
</comment>
<feature type="chain" id="PRO_5045142821" evidence="5">
    <location>
        <begin position="24"/>
        <end position="516"/>
    </location>
</feature>
<dbReference type="GO" id="GO:0016787">
    <property type="term" value="F:hydrolase activity"/>
    <property type="evidence" value="ECO:0007669"/>
    <property type="project" value="UniProtKB-KW"/>
</dbReference>
<evidence type="ECO:0000256" key="3">
    <source>
        <dbReference type="ARBA" id="ARBA00022801"/>
    </source>
</evidence>
<dbReference type="Pfam" id="PF08386">
    <property type="entry name" value="Abhydrolase_4"/>
    <property type="match status" value="1"/>
</dbReference>
<organism evidence="7 8">
    <name type="scientific">Streptomyces monticola</name>
    <dbReference type="NCBI Taxonomy" id="2666263"/>
    <lineage>
        <taxon>Bacteria</taxon>
        <taxon>Bacillati</taxon>
        <taxon>Actinomycetota</taxon>
        <taxon>Actinomycetes</taxon>
        <taxon>Kitasatosporales</taxon>
        <taxon>Streptomycetaceae</taxon>
        <taxon>Streptomyces</taxon>
    </lineage>
</organism>
<keyword evidence="2 5" id="KW-0732">Signal</keyword>
<dbReference type="EMBL" id="JBHTCF010000004">
    <property type="protein sequence ID" value="MFC7304988.1"/>
    <property type="molecule type" value="Genomic_DNA"/>
</dbReference>
<accession>A0ABW2JHL7</accession>
<feature type="compositionally biased region" description="Basic and acidic residues" evidence="4">
    <location>
        <begin position="34"/>
        <end position="44"/>
    </location>
</feature>
<dbReference type="InterPro" id="IPR029058">
    <property type="entry name" value="AB_hydrolase_fold"/>
</dbReference>
<evidence type="ECO:0000256" key="2">
    <source>
        <dbReference type="ARBA" id="ARBA00022729"/>
    </source>
</evidence>
<proteinExistence type="inferred from homology"/>
<keyword evidence="3 7" id="KW-0378">Hydrolase</keyword>
<evidence type="ECO:0000313" key="7">
    <source>
        <dbReference type="EMBL" id="MFC7304988.1"/>
    </source>
</evidence>
<dbReference type="Gene3D" id="3.40.50.1820">
    <property type="entry name" value="alpha/beta hydrolase"/>
    <property type="match status" value="1"/>
</dbReference>
<evidence type="ECO:0000313" key="8">
    <source>
        <dbReference type="Proteomes" id="UP001596523"/>
    </source>
</evidence>
<dbReference type="PROSITE" id="PS51257">
    <property type="entry name" value="PROKAR_LIPOPROTEIN"/>
    <property type="match status" value="1"/>
</dbReference>
<dbReference type="InterPro" id="IPR013595">
    <property type="entry name" value="Pept_S33_TAP-like_C"/>
</dbReference>
<dbReference type="PANTHER" id="PTHR43248:SF29">
    <property type="entry name" value="TRIPEPTIDYL AMINOPEPTIDASE"/>
    <property type="match status" value="1"/>
</dbReference>
<feature type="domain" description="Peptidase S33 tripeptidyl aminopeptidase-like C-terminal" evidence="6">
    <location>
        <begin position="412"/>
        <end position="515"/>
    </location>
</feature>
<name>A0ABW2JHL7_9ACTN</name>
<evidence type="ECO:0000256" key="1">
    <source>
        <dbReference type="ARBA" id="ARBA00010088"/>
    </source>
</evidence>
<dbReference type="PANTHER" id="PTHR43248">
    <property type="entry name" value="2-SUCCINYL-6-HYDROXY-2,4-CYCLOHEXADIENE-1-CARBOXYLATE SYNTHASE"/>
    <property type="match status" value="1"/>
</dbReference>
<dbReference type="Proteomes" id="UP001596523">
    <property type="component" value="Unassembled WGS sequence"/>
</dbReference>
<keyword evidence="8" id="KW-1185">Reference proteome</keyword>
<protein>
    <submittedName>
        <fullName evidence="7">Alpha/beta hydrolase</fullName>
    </submittedName>
</protein>
<feature type="region of interest" description="Disordered" evidence="4">
    <location>
        <begin position="26"/>
        <end position="51"/>
    </location>
</feature>
<gene>
    <name evidence="7" type="ORF">ACFQVC_12250</name>
</gene>
<feature type="signal peptide" evidence="5">
    <location>
        <begin position="1"/>
        <end position="23"/>
    </location>
</feature>
<evidence type="ECO:0000256" key="4">
    <source>
        <dbReference type="SAM" id="MobiDB-lite"/>
    </source>
</evidence>
<reference evidence="8" key="1">
    <citation type="journal article" date="2019" name="Int. J. Syst. Evol. Microbiol.">
        <title>The Global Catalogue of Microorganisms (GCM) 10K type strain sequencing project: providing services to taxonomists for standard genome sequencing and annotation.</title>
        <authorList>
            <consortium name="The Broad Institute Genomics Platform"/>
            <consortium name="The Broad Institute Genome Sequencing Center for Infectious Disease"/>
            <person name="Wu L."/>
            <person name="Ma J."/>
        </authorList>
    </citation>
    <scope>NUCLEOTIDE SEQUENCE [LARGE SCALE GENOMIC DNA]</scope>
    <source>
        <strain evidence="8">SYNS20</strain>
    </source>
</reference>
<evidence type="ECO:0000259" key="6">
    <source>
        <dbReference type="Pfam" id="PF08386"/>
    </source>
</evidence>